<evidence type="ECO:0000256" key="4">
    <source>
        <dbReference type="ARBA" id="ARBA00023002"/>
    </source>
</evidence>
<evidence type="ECO:0000256" key="1">
    <source>
        <dbReference type="ARBA" id="ARBA00010617"/>
    </source>
</evidence>
<dbReference type="EMBL" id="UOEU01001065">
    <property type="protein sequence ID" value="VAW43326.1"/>
    <property type="molecule type" value="Genomic_DNA"/>
</dbReference>
<dbReference type="PRINTS" id="PR00463">
    <property type="entry name" value="EP450I"/>
</dbReference>
<dbReference type="GO" id="GO:0004497">
    <property type="term" value="F:monooxygenase activity"/>
    <property type="evidence" value="ECO:0007669"/>
    <property type="project" value="UniProtKB-KW"/>
</dbReference>
<dbReference type="PANTHER" id="PTHR24291:SF50">
    <property type="entry name" value="BIFUNCTIONAL ALBAFLAVENONE MONOOXYGENASE_TERPENE SYNTHASE"/>
    <property type="match status" value="1"/>
</dbReference>
<reference evidence="7" key="1">
    <citation type="submission" date="2018-06" db="EMBL/GenBank/DDBJ databases">
        <authorList>
            <person name="Zhirakovskaya E."/>
        </authorList>
    </citation>
    <scope>NUCLEOTIDE SEQUENCE</scope>
</reference>
<name>A0A3B0WFV0_9ZZZZ</name>
<evidence type="ECO:0000313" key="7">
    <source>
        <dbReference type="EMBL" id="VAW43326.1"/>
    </source>
</evidence>
<dbReference type="GO" id="GO:0020037">
    <property type="term" value="F:heme binding"/>
    <property type="evidence" value="ECO:0007669"/>
    <property type="project" value="InterPro"/>
</dbReference>
<dbReference type="InterPro" id="IPR017972">
    <property type="entry name" value="Cyt_P450_CS"/>
</dbReference>
<dbReference type="Gene3D" id="1.10.630.10">
    <property type="entry name" value="Cytochrome P450"/>
    <property type="match status" value="1"/>
</dbReference>
<dbReference type="AlphaFoldDB" id="A0A3B0WFV0"/>
<keyword evidence="4" id="KW-0560">Oxidoreductase</keyword>
<dbReference type="Pfam" id="PF00067">
    <property type="entry name" value="p450"/>
    <property type="match status" value="1"/>
</dbReference>
<dbReference type="PROSITE" id="PS00086">
    <property type="entry name" value="CYTOCHROME_P450"/>
    <property type="match status" value="1"/>
</dbReference>
<sequence length="110" mass="12481">EPEAFKPERFTPQFEKSLPKFAYMPFGGGARVCIGNAFAMMEAQLVLATIAQRFRLERPSDEPVHYQAQITLIPENGLKMRVLQRETAVFKPASEIIQRDDGKAPTQTER</sequence>
<dbReference type="PANTHER" id="PTHR24291">
    <property type="entry name" value="CYTOCHROME P450 FAMILY 4"/>
    <property type="match status" value="1"/>
</dbReference>
<feature type="non-terminal residue" evidence="7">
    <location>
        <position position="1"/>
    </location>
</feature>
<dbReference type="InterPro" id="IPR050196">
    <property type="entry name" value="Cytochrome_P450_Monoox"/>
</dbReference>
<dbReference type="InterPro" id="IPR001128">
    <property type="entry name" value="Cyt_P450"/>
</dbReference>
<organism evidence="7">
    <name type="scientific">hydrothermal vent metagenome</name>
    <dbReference type="NCBI Taxonomy" id="652676"/>
    <lineage>
        <taxon>unclassified sequences</taxon>
        <taxon>metagenomes</taxon>
        <taxon>ecological metagenomes</taxon>
    </lineage>
</organism>
<dbReference type="GO" id="GO:0016705">
    <property type="term" value="F:oxidoreductase activity, acting on paired donors, with incorporation or reduction of molecular oxygen"/>
    <property type="evidence" value="ECO:0007669"/>
    <property type="project" value="InterPro"/>
</dbReference>
<proteinExistence type="inferred from homology"/>
<accession>A0A3B0WFV0</accession>
<evidence type="ECO:0000256" key="2">
    <source>
        <dbReference type="ARBA" id="ARBA00022617"/>
    </source>
</evidence>
<dbReference type="SUPFAM" id="SSF48264">
    <property type="entry name" value="Cytochrome P450"/>
    <property type="match status" value="1"/>
</dbReference>
<evidence type="ECO:0000256" key="5">
    <source>
        <dbReference type="ARBA" id="ARBA00023004"/>
    </source>
</evidence>
<evidence type="ECO:0000256" key="3">
    <source>
        <dbReference type="ARBA" id="ARBA00022723"/>
    </source>
</evidence>
<keyword evidence="6" id="KW-0503">Monooxygenase</keyword>
<dbReference type="InterPro" id="IPR002401">
    <property type="entry name" value="Cyt_P450_E_grp-I"/>
</dbReference>
<evidence type="ECO:0000256" key="6">
    <source>
        <dbReference type="ARBA" id="ARBA00023033"/>
    </source>
</evidence>
<keyword evidence="2" id="KW-0349">Heme</keyword>
<dbReference type="InterPro" id="IPR036396">
    <property type="entry name" value="Cyt_P450_sf"/>
</dbReference>
<comment type="similarity">
    <text evidence="1">Belongs to the cytochrome P450 family.</text>
</comment>
<keyword evidence="5" id="KW-0408">Iron</keyword>
<protein>
    <submittedName>
        <fullName evidence="7">Cytochrome P450</fullName>
    </submittedName>
</protein>
<keyword evidence="3" id="KW-0479">Metal-binding</keyword>
<dbReference type="GO" id="GO:0005506">
    <property type="term" value="F:iron ion binding"/>
    <property type="evidence" value="ECO:0007669"/>
    <property type="project" value="InterPro"/>
</dbReference>
<gene>
    <name evidence="7" type="ORF">MNBD_CHLOROFLEXI01-1296</name>
</gene>